<dbReference type="Proteomes" id="UP000824621">
    <property type="component" value="Unassembled WGS sequence"/>
</dbReference>
<dbReference type="Gene3D" id="1.10.287.950">
    <property type="entry name" value="Methyl-accepting chemotaxis protein"/>
    <property type="match status" value="1"/>
</dbReference>
<dbReference type="Pfam" id="PF00015">
    <property type="entry name" value="MCPsignal"/>
    <property type="match status" value="1"/>
</dbReference>
<feature type="domain" description="Methyl-accepting transducer" evidence="5">
    <location>
        <begin position="208"/>
        <end position="437"/>
    </location>
</feature>
<keyword evidence="1" id="KW-0145">Chemotaxis</keyword>
<evidence type="ECO:0000313" key="8">
    <source>
        <dbReference type="Proteomes" id="UP000824621"/>
    </source>
</evidence>
<evidence type="ECO:0000256" key="3">
    <source>
        <dbReference type="PROSITE-ProRule" id="PRU00284"/>
    </source>
</evidence>
<evidence type="ECO:0000313" key="7">
    <source>
        <dbReference type="EMBL" id="MBZ6379199.1"/>
    </source>
</evidence>
<keyword evidence="3" id="KW-0807">Transducer</keyword>
<evidence type="ECO:0000259" key="6">
    <source>
        <dbReference type="PROSITE" id="PS50885"/>
    </source>
</evidence>
<proteinExistence type="inferred from homology"/>
<dbReference type="PRINTS" id="PR00260">
    <property type="entry name" value="CHEMTRNSDUCR"/>
</dbReference>
<evidence type="ECO:0000256" key="4">
    <source>
        <dbReference type="SAM" id="MobiDB-lite"/>
    </source>
</evidence>
<dbReference type="Gene3D" id="1.10.490.10">
    <property type="entry name" value="Globins"/>
    <property type="match status" value="1"/>
</dbReference>
<dbReference type="InterPro" id="IPR012292">
    <property type="entry name" value="Globin/Proto"/>
</dbReference>
<dbReference type="CDD" id="cd01068">
    <property type="entry name" value="globin_sensor"/>
    <property type="match status" value="1"/>
</dbReference>
<evidence type="ECO:0000256" key="1">
    <source>
        <dbReference type="ARBA" id="ARBA00022500"/>
    </source>
</evidence>
<dbReference type="InterPro" id="IPR003660">
    <property type="entry name" value="HAMP_dom"/>
</dbReference>
<dbReference type="PANTHER" id="PTHR43531:SF11">
    <property type="entry name" value="METHYL-ACCEPTING CHEMOTAXIS PROTEIN 3"/>
    <property type="match status" value="1"/>
</dbReference>
<dbReference type="SUPFAM" id="SSF58104">
    <property type="entry name" value="Methyl-accepting chemotaxis protein (MCP) signaling domain"/>
    <property type="match status" value="1"/>
</dbReference>
<dbReference type="SUPFAM" id="SSF46458">
    <property type="entry name" value="Globin-like"/>
    <property type="match status" value="1"/>
</dbReference>
<keyword evidence="8" id="KW-1185">Reference proteome</keyword>
<dbReference type="Pfam" id="PF11563">
    <property type="entry name" value="Protoglobin"/>
    <property type="match status" value="1"/>
</dbReference>
<dbReference type="InterPro" id="IPR009050">
    <property type="entry name" value="Globin-like_sf"/>
</dbReference>
<comment type="caution">
    <text evidence="7">The sequence shown here is derived from an EMBL/GenBank/DDBJ whole genome shotgun (WGS) entry which is preliminary data.</text>
</comment>
<evidence type="ECO:0000256" key="2">
    <source>
        <dbReference type="ARBA" id="ARBA00029447"/>
    </source>
</evidence>
<evidence type="ECO:0000259" key="5">
    <source>
        <dbReference type="PROSITE" id="PS50111"/>
    </source>
</evidence>
<comment type="similarity">
    <text evidence="2">Belongs to the methyl-accepting chemotaxis (MCP) protein family.</text>
</comment>
<gene>
    <name evidence="7" type="ORF">KCN53_11215</name>
</gene>
<feature type="region of interest" description="Disordered" evidence="4">
    <location>
        <begin position="456"/>
        <end position="500"/>
    </location>
</feature>
<feature type="domain" description="HAMP" evidence="6">
    <location>
        <begin position="156"/>
        <end position="203"/>
    </location>
</feature>
<accession>A0ABS7WLF2</accession>
<dbReference type="InterPro" id="IPR044398">
    <property type="entry name" value="Globin-sensor_dom"/>
</dbReference>
<dbReference type="InterPro" id="IPR004089">
    <property type="entry name" value="MCPsignal_dom"/>
</dbReference>
<reference evidence="7 8" key="1">
    <citation type="submission" date="2021-04" db="EMBL/GenBank/DDBJ databases">
        <authorList>
            <person name="Pira H."/>
            <person name="Risdian C."/>
            <person name="Wink J."/>
        </authorList>
    </citation>
    <scope>NUCLEOTIDE SEQUENCE [LARGE SCALE GENOMIC DNA]</scope>
    <source>
        <strain evidence="7 8">DSM 107782</strain>
    </source>
</reference>
<dbReference type="InterPro" id="IPR051310">
    <property type="entry name" value="MCP_chemotaxis"/>
</dbReference>
<dbReference type="PROSITE" id="PS50885">
    <property type="entry name" value="HAMP"/>
    <property type="match status" value="1"/>
</dbReference>
<organism evidence="7 8">
    <name type="scientific">Pacificimonas aurantium</name>
    <dbReference type="NCBI Taxonomy" id="1250540"/>
    <lineage>
        <taxon>Bacteria</taxon>
        <taxon>Pseudomonadati</taxon>
        <taxon>Pseudomonadota</taxon>
        <taxon>Alphaproteobacteria</taxon>
        <taxon>Sphingomonadales</taxon>
        <taxon>Sphingosinicellaceae</taxon>
        <taxon>Pacificimonas</taxon>
    </lineage>
</organism>
<dbReference type="EMBL" id="JAGSGB010000002">
    <property type="protein sequence ID" value="MBZ6379199.1"/>
    <property type="molecule type" value="Genomic_DNA"/>
</dbReference>
<sequence>MEFDKRQRSILSRMQRRVAASIDKALDRFYRKVEATPETAEFFSSASHMRTAKSAQAKHWERLASGTFDDHYYDSVRRIGSVHARIGLEPRLYIGAYGLVLENLIRDIGGGPAWLPAFLRRSRKSDAVVALVKAALLDMEMSVSVYFEEAQADREAAVSALADGLSALAQGDLTRAVNGLPESFAELEASYNRALEQLRDLVGSVAEGTTSIRGSAGEIMQASEDLARRTEANAASLEQTAASLVEVEGRVKASATAARNTVERANEATESVASGRQVTGDAVQAMERVSENAQAIDAVIEGLDKIAFQTRVLAMNAAVEAGRAGEAGRGFAVVADLVSALAMRAEEEAQSARAQLTLTQTGIGTAVDAVQKVDGALSQISTGVSAVHELLGSMAKDNEAQSSALTQVSSAIGEMDKSTQQNAAMVEETSAAARSLSSEVNELASQAARFDLGLSRSDVSSTPRTAALPAPSTPATRAVPAGPALAHAAASQPAGEWTAF</sequence>
<dbReference type="SMART" id="SM00283">
    <property type="entry name" value="MA"/>
    <property type="match status" value="1"/>
</dbReference>
<dbReference type="PANTHER" id="PTHR43531">
    <property type="entry name" value="PROTEIN ICFG"/>
    <property type="match status" value="1"/>
</dbReference>
<name>A0ABS7WLF2_9SPHN</name>
<dbReference type="InterPro" id="IPR039379">
    <property type="entry name" value="Protoglobin_sensor_dom"/>
</dbReference>
<dbReference type="PROSITE" id="PS50111">
    <property type="entry name" value="CHEMOTAXIS_TRANSDUC_2"/>
    <property type="match status" value="1"/>
</dbReference>
<feature type="compositionally biased region" description="Low complexity" evidence="4">
    <location>
        <begin position="460"/>
        <end position="494"/>
    </location>
</feature>
<dbReference type="InterPro" id="IPR004090">
    <property type="entry name" value="Chemotax_Me-accpt_rcpt"/>
</dbReference>
<protein>
    <submittedName>
        <fullName evidence="7">Chemotaxis protein</fullName>
    </submittedName>
</protein>